<dbReference type="InterPro" id="IPR036388">
    <property type="entry name" value="WH-like_DNA-bd_sf"/>
</dbReference>
<gene>
    <name evidence="6" type="ORF">FLL46_17350</name>
</gene>
<reference evidence="6 7" key="1">
    <citation type="submission" date="2019-07" db="EMBL/GenBank/DDBJ databases">
        <title>Draft genome for Aliikangiella sp. M105.</title>
        <authorList>
            <person name="Wang G."/>
        </authorList>
    </citation>
    <scope>NUCLEOTIDE SEQUENCE [LARGE SCALE GENOMIC DNA]</scope>
    <source>
        <strain evidence="6 7">M105</strain>
    </source>
</reference>
<dbReference type="PROSITE" id="PS51755">
    <property type="entry name" value="OMPR_PHOB"/>
    <property type="match status" value="1"/>
</dbReference>
<dbReference type="Pfam" id="PF13432">
    <property type="entry name" value="TPR_16"/>
    <property type="match status" value="1"/>
</dbReference>
<keyword evidence="1 3" id="KW-0238">DNA-binding</keyword>
<feature type="domain" description="OmpR/PhoB-type" evidence="5">
    <location>
        <begin position="8"/>
        <end position="106"/>
    </location>
</feature>
<dbReference type="InterPro" id="IPR019734">
    <property type="entry name" value="TPR_rpt"/>
</dbReference>
<evidence type="ECO:0000313" key="7">
    <source>
        <dbReference type="Proteomes" id="UP000315439"/>
    </source>
</evidence>
<dbReference type="GO" id="GO:0000160">
    <property type="term" value="P:phosphorelay signal transduction system"/>
    <property type="evidence" value="ECO:0007669"/>
    <property type="project" value="InterPro"/>
</dbReference>
<dbReference type="SUPFAM" id="SSF46894">
    <property type="entry name" value="C-terminal effector domain of the bipartite response regulators"/>
    <property type="match status" value="1"/>
</dbReference>
<keyword evidence="2" id="KW-0802">TPR repeat</keyword>
<feature type="DNA-binding region" description="OmpR/PhoB-type" evidence="3">
    <location>
        <begin position="8"/>
        <end position="106"/>
    </location>
</feature>
<comment type="caution">
    <text evidence="6">The sequence shown here is derived from an EMBL/GenBank/DDBJ whole genome shotgun (WGS) entry which is preliminary data.</text>
</comment>
<dbReference type="PANTHER" id="PTHR44998:SF1">
    <property type="entry name" value="UDP-N-ACETYLGLUCOSAMINE--PEPTIDE N-ACETYLGLUCOSAMINYLTRANSFERASE 110 KDA SUBUNIT"/>
    <property type="match status" value="1"/>
</dbReference>
<evidence type="ECO:0000256" key="4">
    <source>
        <dbReference type="SAM" id="Phobius"/>
    </source>
</evidence>
<sequence length="726" mass="82420">MFKTSATKRQFQIEDIKLDPETGQVWRGTEEISLPKLSFQLLRVLVENSPNVLEQEELIGEVWPDMVVGDETLKQRVRLLRKALGDNAQSPKYIGVVRGRGYRLLPEVKILLINQTTPIEYDLASSDRVPNLFTSNTQKLWQNISLALSAFIALLLISLFILSNQLSQKSKSHSLQHLAILPFVNITQNPEDNYLASGMTTELIQVMSEIETLKVSSQQAVQPYARTERSISKIATQLDVGSILDGSLYRQNNLLHLKFKLINTNTSDLLWQAEYDFESDDILAIQRKVISQITSRLKAKLNKSQVLDSLSLTQPTQVVKAYDLYLRGRDYYSRYRQTDNQTAINLYQQSLKLDPTFALAYAGLADAYSQGVYQFGAGESWRKLALESARQSVTLGEERAESHKALGLAYYLNGQLKQAIQSNLRAIKLSPRHAQAATNLAYLYRQTGQLANAMKWNLRAAELNPNYATVYAHLGQTLESLQVYDKAEESYLRALQLQPDYVLATRLYADYLAIHDHHSKAKALISDAIKTFPQEFSYLLTAGEIELYQGQFLEAFSFFQQASLLPHTEENLELQLLLAVSQKILDQNNDDIKQAKLMQVIDAWHNLRIKNITISELKAKNSSFEGIQHDERMKTSETGISASPQIVNRASENPRDYFLLAIALSAINKPQSSAEALIEAINRGWTNLRLINHLPLFREIRQLPELKTALKNLQNRIHEQKQTIKP</sequence>
<dbReference type="Proteomes" id="UP000315439">
    <property type="component" value="Unassembled WGS sequence"/>
</dbReference>
<evidence type="ECO:0000313" key="6">
    <source>
        <dbReference type="EMBL" id="TQV86659.1"/>
    </source>
</evidence>
<keyword evidence="4" id="KW-0472">Membrane</keyword>
<dbReference type="InterPro" id="IPR016032">
    <property type="entry name" value="Sig_transdc_resp-reg_C-effctor"/>
</dbReference>
<dbReference type="Gene3D" id="1.25.40.10">
    <property type="entry name" value="Tetratricopeptide repeat domain"/>
    <property type="match status" value="3"/>
</dbReference>
<dbReference type="GO" id="GO:0003677">
    <property type="term" value="F:DNA binding"/>
    <property type="evidence" value="ECO:0007669"/>
    <property type="project" value="UniProtKB-UniRule"/>
</dbReference>
<dbReference type="PROSITE" id="PS50005">
    <property type="entry name" value="TPR"/>
    <property type="match status" value="3"/>
</dbReference>
<feature type="transmembrane region" description="Helical" evidence="4">
    <location>
        <begin position="144"/>
        <end position="162"/>
    </location>
</feature>
<dbReference type="GO" id="GO:0006493">
    <property type="term" value="P:protein O-linked glycosylation"/>
    <property type="evidence" value="ECO:0007669"/>
    <property type="project" value="TreeGrafter"/>
</dbReference>
<dbReference type="RefSeq" id="WP_142932584.1">
    <property type="nucleotide sequence ID" value="NZ_ML660166.1"/>
</dbReference>
<dbReference type="AlphaFoldDB" id="A0A545UB20"/>
<dbReference type="GO" id="GO:0016757">
    <property type="term" value="F:glycosyltransferase activity"/>
    <property type="evidence" value="ECO:0007669"/>
    <property type="project" value="TreeGrafter"/>
</dbReference>
<name>A0A545UB20_9GAMM</name>
<evidence type="ECO:0000256" key="2">
    <source>
        <dbReference type="PROSITE-ProRule" id="PRU00339"/>
    </source>
</evidence>
<feature type="repeat" description="TPR" evidence="2">
    <location>
        <begin position="434"/>
        <end position="467"/>
    </location>
</feature>
<feature type="repeat" description="TPR" evidence="2">
    <location>
        <begin position="400"/>
        <end position="433"/>
    </location>
</feature>
<protein>
    <submittedName>
        <fullName evidence="6">Tetratricopeptide repeat protein</fullName>
    </submittedName>
</protein>
<dbReference type="Gene3D" id="1.10.10.10">
    <property type="entry name" value="Winged helix-like DNA-binding domain superfamily/Winged helix DNA-binding domain"/>
    <property type="match status" value="1"/>
</dbReference>
<dbReference type="EMBL" id="VIKS01000010">
    <property type="protein sequence ID" value="TQV86659.1"/>
    <property type="molecule type" value="Genomic_DNA"/>
</dbReference>
<dbReference type="OrthoDB" id="6113168at2"/>
<organism evidence="6 7">
    <name type="scientific">Aliikangiella coralliicola</name>
    <dbReference type="NCBI Taxonomy" id="2592383"/>
    <lineage>
        <taxon>Bacteria</taxon>
        <taxon>Pseudomonadati</taxon>
        <taxon>Pseudomonadota</taxon>
        <taxon>Gammaproteobacteria</taxon>
        <taxon>Oceanospirillales</taxon>
        <taxon>Pleioneaceae</taxon>
        <taxon>Aliikangiella</taxon>
    </lineage>
</organism>
<dbReference type="GO" id="GO:0006355">
    <property type="term" value="P:regulation of DNA-templated transcription"/>
    <property type="evidence" value="ECO:0007669"/>
    <property type="project" value="InterPro"/>
</dbReference>
<dbReference type="InterPro" id="IPR011990">
    <property type="entry name" value="TPR-like_helical_dom_sf"/>
</dbReference>
<dbReference type="Gene3D" id="3.40.50.10610">
    <property type="entry name" value="ABC-type transport auxiliary lipoprotein component"/>
    <property type="match status" value="1"/>
</dbReference>
<keyword evidence="7" id="KW-1185">Reference proteome</keyword>
<proteinExistence type="predicted"/>
<dbReference type="CDD" id="cd00383">
    <property type="entry name" value="trans_reg_C"/>
    <property type="match status" value="1"/>
</dbReference>
<evidence type="ECO:0000256" key="3">
    <source>
        <dbReference type="PROSITE-ProRule" id="PRU01091"/>
    </source>
</evidence>
<keyword evidence="4" id="KW-0812">Transmembrane</keyword>
<dbReference type="PANTHER" id="PTHR44998">
    <property type="match status" value="1"/>
</dbReference>
<dbReference type="SUPFAM" id="SSF81901">
    <property type="entry name" value="HCP-like"/>
    <property type="match status" value="1"/>
</dbReference>
<evidence type="ECO:0000256" key="1">
    <source>
        <dbReference type="ARBA" id="ARBA00023125"/>
    </source>
</evidence>
<keyword evidence="4" id="KW-1133">Transmembrane helix</keyword>
<dbReference type="Pfam" id="PF00486">
    <property type="entry name" value="Trans_reg_C"/>
    <property type="match status" value="1"/>
</dbReference>
<dbReference type="InterPro" id="IPR001867">
    <property type="entry name" value="OmpR/PhoB-type_DNA-bd"/>
</dbReference>
<evidence type="ECO:0000259" key="5">
    <source>
        <dbReference type="PROSITE" id="PS51755"/>
    </source>
</evidence>
<dbReference type="SMART" id="SM00862">
    <property type="entry name" value="Trans_reg_C"/>
    <property type="match status" value="1"/>
</dbReference>
<accession>A0A545UB20</accession>
<dbReference type="Pfam" id="PF13181">
    <property type="entry name" value="TPR_8"/>
    <property type="match status" value="1"/>
</dbReference>
<dbReference type="SMART" id="SM00028">
    <property type="entry name" value="TPR"/>
    <property type="match status" value="6"/>
</dbReference>
<feature type="repeat" description="TPR" evidence="2">
    <location>
        <begin position="468"/>
        <end position="501"/>
    </location>
</feature>
<dbReference type="PROSITE" id="PS50293">
    <property type="entry name" value="TPR_REGION"/>
    <property type="match status" value="1"/>
</dbReference>